<evidence type="ECO:0000256" key="1">
    <source>
        <dbReference type="SAM" id="MobiDB-lite"/>
    </source>
</evidence>
<evidence type="ECO:0000259" key="2">
    <source>
        <dbReference type="Pfam" id="PF07727"/>
    </source>
</evidence>
<evidence type="ECO:0000313" key="3">
    <source>
        <dbReference type="EMBL" id="OCB92217.1"/>
    </source>
</evidence>
<dbReference type="AlphaFoldDB" id="A0A9Q5I5R4"/>
<feature type="domain" description="Reverse transcriptase Ty1/copia-type" evidence="2">
    <location>
        <begin position="222"/>
        <end position="346"/>
    </location>
</feature>
<dbReference type="CDD" id="cd09272">
    <property type="entry name" value="RNase_HI_RT_Ty1"/>
    <property type="match status" value="1"/>
</dbReference>
<dbReference type="SUPFAM" id="SSF56672">
    <property type="entry name" value="DNA/RNA polymerases"/>
    <property type="match status" value="1"/>
</dbReference>
<feature type="compositionally biased region" description="Acidic residues" evidence="1">
    <location>
        <begin position="129"/>
        <end position="142"/>
    </location>
</feature>
<dbReference type="PANTHER" id="PTHR11439:SF483">
    <property type="entry name" value="PEPTIDE SYNTHASE GLIP-LIKE, PUTATIVE (AFU_ORTHOLOGUE AFUA_3G12920)-RELATED"/>
    <property type="match status" value="1"/>
</dbReference>
<feature type="region of interest" description="Disordered" evidence="1">
    <location>
        <begin position="1"/>
        <end position="64"/>
    </location>
</feature>
<evidence type="ECO:0000313" key="4">
    <source>
        <dbReference type="Proteomes" id="UP000757232"/>
    </source>
</evidence>
<reference evidence="3" key="1">
    <citation type="submission" date="2016-06" db="EMBL/GenBank/DDBJ databases">
        <title>Draft Genome sequence of the fungus Inonotus baumii.</title>
        <authorList>
            <person name="Zhu H."/>
            <person name="Lin W."/>
        </authorList>
    </citation>
    <scope>NUCLEOTIDE SEQUENCE</scope>
    <source>
        <strain evidence="3">821</strain>
    </source>
</reference>
<comment type="caution">
    <text evidence="3">The sequence shown here is derived from an EMBL/GenBank/DDBJ whole genome shotgun (WGS) entry which is preliminary data.</text>
</comment>
<dbReference type="PANTHER" id="PTHR11439">
    <property type="entry name" value="GAG-POL-RELATED RETROTRANSPOSON"/>
    <property type="match status" value="1"/>
</dbReference>
<dbReference type="Pfam" id="PF07727">
    <property type="entry name" value="RVT_2"/>
    <property type="match status" value="2"/>
</dbReference>
<dbReference type="OrthoDB" id="3344688at2759"/>
<sequence length="582" mass="65774">MPTPTPTPSPLPNLSPSPPSHNPPHHPPSLATHLPKRKYTTSPLLSEQASKKQRPASPWWPDPMWRPIRRHTTGWWDVDYVGQRLLRCMPGSPIPSQHFNFNSAEPTVSDTAPNTASDTDSADQPDVVEQPEQDIEMDSDSPDELDIMSEEELQAEALMFAGLIDFGANAGLEDIYLSYKDALEYTFQLSNCFEHVFSAQDMQYINLWEKAAMEEFISLIENDTFEPVRLPPDRKLIRYRWVFKLKRKTDGSVDRYKARLVAKGFSQQLGLKFSQVFAPTAKWATLRAILAIAAFEDLELYSVDISTAFLDGEMEHDVYMTQPEGFEDYFGPEFVLKLIKSMYGFNRDEVHIIIPVYVDNMTIAVKSKQHYESVRDELAKHFKLHELGPISFLLGVYIQRDCSKHSISLSQRQYIIDVLEHFSMSNCDTITTPLPEQKLSKDMAPKTPAETEYMKQVPYKQLVGALIYLAIATRPDIIYVVGVLGCFSSNPGPAHWKAAKHLCRYLQSTKDFRLTYAPDPKSSELFTTFCDADHGGNEDNRWSTSGMVVKMGTGAISWASKLQPFVTLSTTEAEYIAAVSAG</sequence>
<organism evidence="3 4">
    <name type="scientific">Sanghuangporus baumii</name>
    <name type="common">Phellinus baumii</name>
    <dbReference type="NCBI Taxonomy" id="108892"/>
    <lineage>
        <taxon>Eukaryota</taxon>
        <taxon>Fungi</taxon>
        <taxon>Dikarya</taxon>
        <taxon>Basidiomycota</taxon>
        <taxon>Agaricomycotina</taxon>
        <taxon>Agaricomycetes</taxon>
        <taxon>Hymenochaetales</taxon>
        <taxon>Hymenochaetaceae</taxon>
        <taxon>Sanghuangporus</taxon>
    </lineage>
</organism>
<gene>
    <name evidence="3" type="ORF">A7U60_g388</name>
</gene>
<dbReference type="InterPro" id="IPR013103">
    <property type="entry name" value="RVT_2"/>
</dbReference>
<keyword evidence="4" id="KW-1185">Reference proteome</keyword>
<dbReference type="EMBL" id="LNZH02000015">
    <property type="protein sequence ID" value="OCB92217.1"/>
    <property type="molecule type" value="Genomic_DNA"/>
</dbReference>
<feature type="compositionally biased region" description="Polar residues" evidence="1">
    <location>
        <begin position="97"/>
        <end position="119"/>
    </location>
</feature>
<dbReference type="Proteomes" id="UP000757232">
    <property type="component" value="Unassembled WGS sequence"/>
</dbReference>
<dbReference type="InterPro" id="IPR043502">
    <property type="entry name" value="DNA/RNA_pol_sf"/>
</dbReference>
<feature type="compositionally biased region" description="Pro residues" evidence="1">
    <location>
        <begin position="1"/>
        <end position="27"/>
    </location>
</feature>
<accession>A0A9Q5I5R4</accession>
<protein>
    <recommendedName>
        <fullName evidence="2">Reverse transcriptase Ty1/copia-type domain-containing protein</fullName>
    </recommendedName>
</protein>
<proteinExistence type="predicted"/>
<name>A0A9Q5I5R4_SANBA</name>
<feature type="region of interest" description="Disordered" evidence="1">
    <location>
        <begin position="97"/>
        <end position="142"/>
    </location>
</feature>
<feature type="domain" description="Reverse transcriptase Ty1/copia-type" evidence="2">
    <location>
        <begin position="349"/>
        <end position="434"/>
    </location>
</feature>